<name>A0A3S0JWS2_9GAMM</name>
<gene>
    <name evidence="2" type="ORF">EKG36_13255</name>
</gene>
<dbReference type="EMBL" id="RXNS01000012">
    <property type="protein sequence ID" value="RTR01970.1"/>
    <property type="molecule type" value="Genomic_DNA"/>
</dbReference>
<evidence type="ECO:0000313" key="3">
    <source>
        <dbReference type="Proteomes" id="UP000267400"/>
    </source>
</evidence>
<dbReference type="Pfam" id="PF14213">
    <property type="entry name" value="DUF4325"/>
    <property type="match status" value="1"/>
</dbReference>
<accession>A0A3S0JWS2</accession>
<organism evidence="2 3">
    <name type="scientific">Halomonas nitroreducens</name>
    <dbReference type="NCBI Taxonomy" id="447425"/>
    <lineage>
        <taxon>Bacteria</taxon>
        <taxon>Pseudomonadati</taxon>
        <taxon>Pseudomonadota</taxon>
        <taxon>Gammaproteobacteria</taxon>
        <taxon>Oceanospirillales</taxon>
        <taxon>Halomonadaceae</taxon>
        <taxon>Halomonas</taxon>
    </lineage>
</organism>
<sequence>MTKTLKYKGSLANRNTAAQERHQIEELAYKGEQVVLDYSEVSSLSGSYADELFGVFTQRHGAQALKSTLKVKGASQAVAHAIGQAIQQRMKAHAA</sequence>
<dbReference type="InterPro" id="IPR025474">
    <property type="entry name" value="DUF4325"/>
</dbReference>
<evidence type="ECO:0000313" key="2">
    <source>
        <dbReference type="EMBL" id="RTR01970.1"/>
    </source>
</evidence>
<keyword evidence="3" id="KW-1185">Reference proteome</keyword>
<protein>
    <submittedName>
        <fullName evidence="2">DUF4325 domain-containing protein</fullName>
    </submittedName>
</protein>
<evidence type="ECO:0000259" key="1">
    <source>
        <dbReference type="Pfam" id="PF14213"/>
    </source>
</evidence>
<dbReference type="Proteomes" id="UP000267400">
    <property type="component" value="Unassembled WGS sequence"/>
</dbReference>
<dbReference type="AlphaFoldDB" id="A0A3S0JWS2"/>
<reference evidence="2 3" key="1">
    <citation type="submission" date="2018-12" db="EMBL/GenBank/DDBJ databases">
        <authorList>
            <person name="Yu L."/>
        </authorList>
    </citation>
    <scope>NUCLEOTIDE SEQUENCE [LARGE SCALE GENOMIC DNA]</scope>
    <source>
        <strain evidence="2 3">11S</strain>
    </source>
</reference>
<comment type="caution">
    <text evidence="2">The sequence shown here is derived from an EMBL/GenBank/DDBJ whole genome shotgun (WGS) entry which is preliminary data.</text>
</comment>
<proteinExistence type="predicted"/>
<feature type="domain" description="DUF4325" evidence="1">
    <location>
        <begin position="21"/>
        <end position="78"/>
    </location>
</feature>
<dbReference type="RefSeq" id="WP_126484860.1">
    <property type="nucleotide sequence ID" value="NZ_RXNS01000012.1"/>
</dbReference>